<sequence>MISDDWIADARRTRLIRYYDKAVVAVVIVAATGASVAATLLLAS</sequence>
<gene>
    <name evidence="2" type="ORF">GCM10010994_05770</name>
</gene>
<proteinExistence type="predicted"/>
<dbReference type="Proteomes" id="UP000637002">
    <property type="component" value="Unassembled WGS sequence"/>
</dbReference>
<keyword evidence="1" id="KW-0472">Membrane</keyword>
<dbReference type="EMBL" id="BMGG01000001">
    <property type="protein sequence ID" value="GGC49444.1"/>
    <property type="molecule type" value="Genomic_DNA"/>
</dbReference>
<dbReference type="AlphaFoldDB" id="A0A916TXA1"/>
<reference evidence="2" key="1">
    <citation type="journal article" date="2014" name="Int. J. Syst. Evol. Microbiol.">
        <title>Complete genome sequence of Corynebacterium casei LMG S-19264T (=DSM 44701T), isolated from a smear-ripened cheese.</title>
        <authorList>
            <consortium name="US DOE Joint Genome Institute (JGI-PGF)"/>
            <person name="Walter F."/>
            <person name="Albersmeier A."/>
            <person name="Kalinowski J."/>
            <person name="Ruckert C."/>
        </authorList>
    </citation>
    <scope>NUCLEOTIDE SEQUENCE</scope>
    <source>
        <strain evidence="2">CGMCC 1.12919</strain>
    </source>
</reference>
<evidence type="ECO:0000313" key="3">
    <source>
        <dbReference type="Proteomes" id="UP000637002"/>
    </source>
</evidence>
<accession>A0A916TXA1</accession>
<evidence type="ECO:0000313" key="2">
    <source>
        <dbReference type="EMBL" id="GGC49444.1"/>
    </source>
</evidence>
<comment type="caution">
    <text evidence="2">The sequence shown here is derived from an EMBL/GenBank/DDBJ whole genome shotgun (WGS) entry which is preliminary data.</text>
</comment>
<name>A0A916TXA1_9HYPH</name>
<keyword evidence="1" id="KW-1133">Transmembrane helix</keyword>
<feature type="transmembrane region" description="Helical" evidence="1">
    <location>
        <begin position="22"/>
        <end position="43"/>
    </location>
</feature>
<keyword evidence="1" id="KW-0812">Transmembrane</keyword>
<reference evidence="2" key="2">
    <citation type="submission" date="2020-09" db="EMBL/GenBank/DDBJ databases">
        <authorList>
            <person name="Sun Q."/>
            <person name="Zhou Y."/>
        </authorList>
    </citation>
    <scope>NUCLEOTIDE SEQUENCE</scope>
    <source>
        <strain evidence="2">CGMCC 1.12919</strain>
    </source>
</reference>
<protein>
    <submittedName>
        <fullName evidence="2">Uncharacterized protein</fullName>
    </submittedName>
</protein>
<evidence type="ECO:0000256" key="1">
    <source>
        <dbReference type="SAM" id="Phobius"/>
    </source>
</evidence>
<organism evidence="2 3">
    <name type="scientific">Chelatococcus reniformis</name>
    <dbReference type="NCBI Taxonomy" id="1494448"/>
    <lineage>
        <taxon>Bacteria</taxon>
        <taxon>Pseudomonadati</taxon>
        <taxon>Pseudomonadota</taxon>
        <taxon>Alphaproteobacteria</taxon>
        <taxon>Hyphomicrobiales</taxon>
        <taxon>Chelatococcaceae</taxon>
        <taxon>Chelatococcus</taxon>
    </lineage>
</organism>
<keyword evidence="3" id="KW-1185">Reference proteome</keyword>